<dbReference type="SMART" id="SM00271">
    <property type="entry name" value="DnaJ"/>
    <property type="match status" value="1"/>
</dbReference>
<evidence type="ECO:0000256" key="1">
    <source>
        <dbReference type="ARBA" id="ARBA00022705"/>
    </source>
</evidence>
<keyword evidence="1" id="KW-0235">DNA replication</keyword>
<dbReference type="Gene3D" id="1.25.40.10">
    <property type="entry name" value="Tetratricopeptide repeat domain"/>
    <property type="match status" value="1"/>
</dbReference>
<dbReference type="Gene3D" id="1.10.287.110">
    <property type="entry name" value="DnaJ domain"/>
    <property type="match status" value="1"/>
</dbReference>
<dbReference type="GO" id="GO:0006260">
    <property type="term" value="P:DNA replication"/>
    <property type="evidence" value="ECO:0007669"/>
    <property type="project" value="UniProtKB-KW"/>
</dbReference>
<dbReference type="SUPFAM" id="SSF46565">
    <property type="entry name" value="Chaperone J-domain"/>
    <property type="match status" value="1"/>
</dbReference>
<dbReference type="RefSeq" id="WP_087017299.1">
    <property type="nucleotide sequence ID" value="NZ_CP178353.1"/>
</dbReference>
<name>A0A252F6J0_9FIRM</name>
<dbReference type="InterPro" id="IPR050817">
    <property type="entry name" value="DjlA_DnaK_co-chaperone"/>
</dbReference>
<feature type="domain" description="J" evidence="2">
    <location>
        <begin position="2"/>
        <end position="77"/>
    </location>
</feature>
<evidence type="ECO:0000313" key="3">
    <source>
        <dbReference type="EMBL" id="OUM21398.1"/>
    </source>
</evidence>
<dbReference type="SUPFAM" id="SSF48452">
    <property type="entry name" value="TPR-like"/>
    <property type="match status" value="1"/>
</dbReference>
<dbReference type="CDD" id="cd06257">
    <property type="entry name" value="DnaJ"/>
    <property type="match status" value="1"/>
</dbReference>
<proteinExistence type="predicted"/>
<sequence>MDPYKVLGVSPSASDDEVKRAYRDLARKYHPDNYVDNPLADLAKEKMQEINDAYDTIMKQRQNGGASSSGQSYTQQGGYSGSYGGYSGTNAGIYNQVRNAINVGNIGMAEELLSRISQRDAEWHYLRAAVCYRKGWFDEAMQEINQACTMAPNNTEYRRMQSMLSNSSAYGGYRPMQQNDAMDCCTQMLCLNCLCNCCGGGGGC</sequence>
<gene>
    <name evidence="3" type="ORF">CBW42_02160</name>
</gene>
<dbReference type="InterPro" id="IPR001623">
    <property type="entry name" value="DnaJ_domain"/>
</dbReference>
<organism evidence="3 4">
    <name type="scientific">Butyricicoccus porcorum</name>
    <dbReference type="NCBI Taxonomy" id="1945634"/>
    <lineage>
        <taxon>Bacteria</taxon>
        <taxon>Bacillati</taxon>
        <taxon>Bacillota</taxon>
        <taxon>Clostridia</taxon>
        <taxon>Eubacteriales</taxon>
        <taxon>Butyricicoccaceae</taxon>
        <taxon>Butyricicoccus</taxon>
    </lineage>
</organism>
<keyword evidence="4" id="KW-1185">Reference proteome</keyword>
<dbReference type="InterPro" id="IPR011990">
    <property type="entry name" value="TPR-like_helical_dom_sf"/>
</dbReference>
<dbReference type="PANTHER" id="PTHR24074">
    <property type="entry name" value="CO-CHAPERONE PROTEIN DJLA"/>
    <property type="match status" value="1"/>
</dbReference>
<dbReference type="AlphaFoldDB" id="A0A252F6J0"/>
<protein>
    <submittedName>
        <fullName evidence="3">Molecular chaperone DnaJ</fullName>
    </submittedName>
</protein>
<evidence type="ECO:0000259" key="2">
    <source>
        <dbReference type="PROSITE" id="PS50076"/>
    </source>
</evidence>
<dbReference type="Pfam" id="PF00226">
    <property type="entry name" value="DnaJ"/>
    <property type="match status" value="1"/>
</dbReference>
<dbReference type="PROSITE" id="PS50076">
    <property type="entry name" value="DNAJ_2"/>
    <property type="match status" value="1"/>
</dbReference>
<dbReference type="InterPro" id="IPR036869">
    <property type="entry name" value="J_dom_sf"/>
</dbReference>
<dbReference type="PRINTS" id="PR00625">
    <property type="entry name" value="JDOMAIN"/>
</dbReference>
<evidence type="ECO:0000313" key="4">
    <source>
        <dbReference type="Proteomes" id="UP000194903"/>
    </source>
</evidence>
<dbReference type="EMBL" id="NHOC01000002">
    <property type="protein sequence ID" value="OUM21398.1"/>
    <property type="molecule type" value="Genomic_DNA"/>
</dbReference>
<accession>A0A252F6J0</accession>
<dbReference type="Proteomes" id="UP000194903">
    <property type="component" value="Unassembled WGS sequence"/>
</dbReference>
<comment type="caution">
    <text evidence="3">The sequence shown here is derived from an EMBL/GenBank/DDBJ whole genome shotgun (WGS) entry which is preliminary data.</text>
</comment>
<reference evidence="3 4" key="1">
    <citation type="submission" date="2017-05" db="EMBL/GenBank/DDBJ databases">
        <title>Butyricicoccus porcorum sp. nov. a butyrate-producing bacterium from the swine intestinal tract.</title>
        <authorList>
            <person name="Trachsel J."/>
            <person name="Humphrey S."/>
            <person name="Allen H.K."/>
        </authorList>
    </citation>
    <scope>NUCLEOTIDE SEQUENCE [LARGE SCALE GENOMIC DNA]</scope>
    <source>
        <strain evidence="3">BB10</strain>
    </source>
</reference>
<dbReference type="OrthoDB" id="9779889at2"/>